<keyword evidence="2" id="KW-0560">Oxidoreductase</keyword>
<dbReference type="GO" id="GO:0016491">
    <property type="term" value="F:oxidoreductase activity"/>
    <property type="evidence" value="ECO:0007669"/>
    <property type="project" value="UniProtKB-KW"/>
</dbReference>
<keyword evidence="1" id="KW-0285">Flavoprotein</keyword>
<accession>A0A8J6J3W4</accession>
<dbReference type="Proteomes" id="UP000602260">
    <property type="component" value="Unassembled WGS sequence"/>
</dbReference>
<reference evidence="4" key="1">
    <citation type="submission" date="2020-08" db="EMBL/GenBank/DDBJ databases">
        <title>Genome public.</title>
        <authorList>
            <person name="Liu C."/>
            <person name="Sun Q."/>
        </authorList>
    </citation>
    <scope>NUCLEOTIDE SEQUENCE</scope>
    <source>
        <strain evidence="4">BX5</strain>
    </source>
</reference>
<dbReference type="AlphaFoldDB" id="A0A8J6J3W4"/>
<dbReference type="PRINTS" id="PR00469">
    <property type="entry name" value="PNDRDTASEII"/>
</dbReference>
<dbReference type="InterPro" id="IPR050097">
    <property type="entry name" value="Ferredoxin-NADP_redctase_2"/>
</dbReference>
<dbReference type="RefSeq" id="WP_186878087.1">
    <property type="nucleotide sequence ID" value="NZ_JACOPN010000003.1"/>
</dbReference>
<proteinExistence type="predicted"/>
<name>A0A8J6J3W4_9FIRM</name>
<dbReference type="PANTHER" id="PTHR48105">
    <property type="entry name" value="THIOREDOXIN REDUCTASE 1-RELATED-RELATED"/>
    <property type="match status" value="1"/>
</dbReference>
<evidence type="ECO:0000259" key="3">
    <source>
        <dbReference type="Pfam" id="PF07992"/>
    </source>
</evidence>
<dbReference type="PRINTS" id="PR00368">
    <property type="entry name" value="FADPNR"/>
</dbReference>
<dbReference type="Gene3D" id="3.50.50.60">
    <property type="entry name" value="FAD/NAD(P)-binding domain"/>
    <property type="match status" value="2"/>
</dbReference>
<sequence length="282" mass="29245">MSHDILVLGSGPAGLAAAVAARGRGKSVLVIGNRWQDSPLARAERVDNYLGLPAGSGKELLAQFYDHAVKAGADFVTGRAVSMMVYGGVFATVGSQVYDGKALILAPGVQRQAKYPGEETYLGRGVSYCATCDGMLYRGKPVAVAGRSPDAPLEANYLKSLGCQVTYVAAQRPEGLDGDIPFVRGSRLAVIGEQAVTALEVDGAKLPCAGVFILRQAVAPTDLLPQLETENGVIRVDRTMATNLPGVFAAGDCTGGPLQVAKAVGEGHVAALSACAWLEEQS</sequence>
<evidence type="ECO:0000313" key="5">
    <source>
        <dbReference type="Proteomes" id="UP000602260"/>
    </source>
</evidence>
<keyword evidence="5" id="KW-1185">Reference proteome</keyword>
<dbReference type="InterPro" id="IPR036188">
    <property type="entry name" value="FAD/NAD-bd_sf"/>
</dbReference>
<gene>
    <name evidence="4" type="ORF">H8S55_05230</name>
</gene>
<dbReference type="Pfam" id="PF07992">
    <property type="entry name" value="Pyr_redox_2"/>
    <property type="match status" value="1"/>
</dbReference>
<organism evidence="4 5">
    <name type="scientific">Flintibacter faecis</name>
    <dbReference type="NCBI Taxonomy" id="2763047"/>
    <lineage>
        <taxon>Bacteria</taxon>
        <taxon>Bacillati</taxon>
        <taxon>Bacillota</taxon>
        <taxon>Clostridia</taxon>
        <taxon>Eubacteriales</taxon>
        <taxon>Flintibacter</taxon>
    </lineage>
</organism>
<evidence type="ECO:0000256" key="2">
    <source>
        <dbReference type="ARBA" id="ARBA00023002"/>
    </source>
</evidence>
<evidence type="ECO:0000313" key="4">
    <source>
        <dbReference type="EMBL" id="MBC5716726.1"/>
    </source>
</evidence>
<protein>
    <submittedName>
        <fullName evidence="4">FAD-dependent oxidoreductase</fullName>
    </submittedName>
</protein>
<dbReference type="EMBL" id="JACOPN010000003">
    <property type="protein sequence ID" value="MBC5716726.1"/>
    <property type="molecule type" value="Genomic_DNA"/>
</dbReference>
<dbReference type="InterPro" id="IPR023753">
    <property type="entry name" value="FAD/NAD-binding_dom"/>
</dbReference>
<feature type="domain" description="FAD/NAD(P)-binding" evidence="3">
    <location>
        <begin position="4"/>
        <end position="267"/>
    </location>
</feature>
<evidence type="ECO:0000256" key="1">
    <source>
        <dbReference type="ARBA" id="ARBA00022630"/>
    </source>
</evidence>
<dbReference type="SUPFAM" id="SSF51905">
    <property type="entry name" value="FAD/NAD(P)-binding domain"/>
    <property type="match status" value="2"/>
</dbReference>
<comment type="caution">
    <text evidence="4">The sequence shown here is derived from an EMBL/GenBank/DDBJ whole genome shotgun (WGS) entry which is preliminary data.</text>
</comment>